<dbReference type="Proteomes" id="UP000011713">
    <property type="component" value="Unassembled WGS sequence"/>
</dbReference>
<dbReference type="VEuPathDB" id="FungiDB:HpaG812435"/>
<evidence type="ECO:0000313" key="1">
    <source>
        <dbReference type="EnsemblProtists" id="HpaP812435"/>
    </source>
</evidence>
<dbReference type="EMBL" id="CU694306">
    <property type="status" value="NOT_ANNOTATED_CDS"/>
    <property type="molecule type" value="Genomic_DNA"/>
</dbReference>
<reference evidence="2" key="1">
    <citation type="journal article" date="2010" name="Science">
        <title>Signatures of adaptation to obligate biotrophy in the Hyaloperonospora arabidopsidis genome.</title>
        <authorList>
            <person name="Baxter L."/>
            <person name="Tripathy S."/>
            <person name="Ishaque N."/>
            <person name="Boot N."/>
            <person name="Cabral A."/>
            <person name="Kemen E."/>
            <person name="Thines M."/>
            <person name="Ah-Fong A."/>
            <person name="Anderson R."/>
            <person name="Badejoko W."/>
            <person name="Bittner-Eddy P."/>
            <person name="Boore J.L."/>
            <person name="Chibucos M.C."/>
            <person name="Coates M."/>
            <person name="Dehal P."/>
            <person name="Delehaunty K."/>
            <person name="Dong S."/>
            <person name="Downton P."/>
            <person name="Dumas B."/>
            <person name="Fabro G."/>
            <person name="Fronick C."/>
            <person name="Fuerstenberg S.I."/>
            <person name="Fulton L."/>
            <person name="Gaulin E."/>
            <person name="Govers F."/>
            <person name="Hughes L."/>
            <person name="Humphray S."/>
            <person name="Jiang R.H."/>
            <person name="Judelson H."/>
            <person name="Kamoun S."/>
            <person name="Kyung K."/>
            <person name="Meijer H."/>
            <person name="Minx P."/>
            <person name="Morris P."/>
            <person name="Nelson J."/>
            <person name="Phuntumart V."/>
            <person name="Qutob D."/>
            <person name="Rehmany A."/>
            <person name="Rougon-Cardoso A."/>
            <person name="Ryden P."/>
            <person name="Torto-Alalibo T."/>
            <person name="Studholme D."/>
            <person name="Wang Y."/>
            <person name="Win J."/>
            <person name="Wood J."/>
            <person name="Clifton S.W."/>
            <person name="Rogers J."/>
            <person name="Van den Ackerveken G."/>
            <person name="Jones J.D."/>
            <person name="McDowell J.M."/>
            <person name="Beynon J."/>
            <person name="Tyler B.M."/>
        </authorList>
    </citation>
    <scope>NUCLEOTIDE SEQUENCE [LARGE SCALE GENOMIC DNA]</scope>
    <source>
        <strain evidence="2">Emoy2</strain>
    </source>
</reference>
<dbReference type="EnsemblProtists" id="HpaT812435">
    <property type="protein sequence ID" value="HpaP812435"/>
    <property type="gene ID" value="HpaG812435"/>
</dbReference>
<name>M4C0I5_HYAAE</name>
<dbReference type="HOGENOM" id="CLU_2488188_0_0_1"/>
<dbReference type="AlphaFoldDB" id="M4C0I5"/>
<reference evidence="1" key="2">
    <citation type="submission" date="2015-06" db="UniProtKB">
        <authorList>
            <consortium name="EnsemblProtists"/>
        </authorList>
    </citation>
    <scope>IDENTIFICATION</scope>
    <source>
        <strain evidence="1">Emoy2</strain>
    </source>
</reference>
<protein>
    <submittedName>
        <fullName evidence="1">Uncharacterized protein</fullName>
    </submittedName>
</protein>
<accession>M4C0I5</accession>
<organism evidence="1 2">
    <name type="scientific">Hyaloperonospora arabidopsidis (strain Emoy2)</name>
    <name type="common">Downy mildew agent</name>
    <name type="synonym">Peronospora arabidopsidis</name>
    <dbReference type="NCBI Taxonomy" id="559515"/>
    <lineage>
        <taxon>Eukaryota</taxon>
        <taxon>Sar</taxon>
        <taxon>Stramenopiles</taxon>
        <taxon>Oomycota</taxon>
        <taxon>Peronosporomycetes</taxon>
        <taxon>Peronosporales</taxon>
        <taxon>Peronosporaceae</taxon>
        <taxon>Hyaloperonospora</taxon>
    </lineage>
</organism>
<evidence type="ECO:0000313" key="2">
    <source>
        <dbReference type="Proteomes" id="UP000011713"/>
    </source>
</evidence>
<proteinExistence type="predicted"/>
<keyword evidence="2" id="KW-1185">Reference proteome</keyword>
<dbReference type="InParanoid" id="M4C0I5"/>
<sequence length="87" mass="9763">MAEVACSCPKRRHRYVDCVHGRKVFAGFRGLNVDVRRAPVPVVANFATAALFGTTHPPRRSLGARRLALCRFLMQTFTSLRFQDTEG</sequence>